<evidence type="ECO:0000256" key="4">
    <source>
        <dbReference type="ARBA" id="ARBA00023125"/>
    </source>
</evidence>
<evidence type="ECO:0000256" key="3">
    <source>
        <dbReference type="ARBA" id="ARBA00023015"/>
    </source>
</evidence>
<evidence type="ECO:0000313" key="9">
    <source>
        <dbReference type="Proteomes" id="UP000030752"/>
    </source>
</evidence>
<dbReference type="PANTHER" id="PTHR47660">
    <property type="entry name" value="TRANSCRIPTION FACTOR WITH C2H2 AND ZN(2)-CYS(6) DNA BINDING DOMAIN (EUROFUNG)-RELATED-RELATED"/>
    <property type="match status" value="1"/>
</dbReference>
<name>W2RWH6_CYPE1</name>
<dbReference type="SUPFAM" id="SSF57701">
    <property type="entry name" value="Zn2/Cys6 DNA-binding domain"/>
    <property type="match status" value="1"/>
</dbReference>
<dbReference type="PROSITE" id="PS00463">
    <property type="entry name" value="ZN2_CY6_FUNGAL_1"/>
    <property type="match status" value="1"/>
</dbReference>
<reference evidence="8 9" key="1">
    <citation type="submission" date="2013-03" db="EMBL/GenBank/DDBJ databases">
        <title>The Genome Sequence of Phialophora europaea CBS 101466.</title>
        <authorList>
            <consortium name="The Broad Institute Genomics Platform"/>
            <person name="Cuomo C."/>
            <person name="de Hoog S."/>
            <person name="Gorbushina A."/>
            <person name="Walker B."/>
            <person name="Young S.K."/>
            <person name="Zeng Q."/>
            <person name="Gargeya S."/>
            <person name="Fitzgerald M."/>
            <person name="Haas B."/>
            <person name="Abouelleil A."/>
            <person name="Allen A.W."/>
            <person name="Alvarado L."/>
            <person name="Arachchi H.M."/>
            <person name="Berlin A.M."/>
            <person name="Chapman S.B."/>
            <person name="Gainer-Dewar J."/>
            <person name="Goldberg J."/>
            <person name="Griggs A."/>
            <person name="Gujja S."/>
            <person name="Hansen M."/>
            <person name="Howarth C."/>
            <person name="Imamovic A."/>
            <person name="Ireland A."/>
            <person name="Larimer J."/>
            <person name="McCowan C."/>
            <person name="Murphy C."/>
            <person name="Pearson M."/>
            <person name="Poon T.W."/>
            <person name="Priest M."/>
            <person name="Roberts A."/>
            <person name="Saif S."/>
            <person name="Shea T."/>
            <person name="Sisk P."/>
            <person name="Sykes S."/>
            <person name="Wortman J."/>
            <person name="Nusbaum C."/>
            <person name="Birren B."/>
        </authorList>
    </citation>
    <scope>NUCLEOTIDE SEQUENCE [LARGE SCALE GENOMIC DNA]</scope>
    <source>
        <strain evidence="8 9">CBS 101466</strain>
    </source>
</reference>
<evidence type="ECO:0000256" key="5">
    <source>
        <dbReference type="ARBA" id="ARBA00023163"/>
    </source>
</evidence>
<gene>
    <name evidence="8" type="ORF">HMPREF1541_04314</name>
</gene>
<evidence type="ECO:0000256" key="6">
    <source>
        <dbReference type="ARBA" id="ARBA00023242"/>
    </source>
</evidence>
<dbReference type="SMART" id="SM00066">
    <property type="entry name" value="GAL4"/>
    <property type="match status" value="1"/>
</dbReference>
<keyword evidence="9" id="KW-1185">Reference proteome</keyword>
<keyword evidence="5" id="KW-0804">Transcription</keyword>
<dbReference type="Pfam" id="PF00172">
    <property type="entry name" value="Zn_clus"/>
    <property type="match status" value="1"/>
</dbReference>
<dbReference type="Gene3D" id="4.10.240.10">
    <property type="entry name" value="Zn(2)-C6 fungal-type DNA-binding domain"/>
    <property type="match status" value="1"/>
</dbReference>
<dbReference type="RefSeq" id="XP_008716882.1">
    <property type="nucleotide sequence ID" value="XM_008718660.1"/>
</dbReference>
<dbReference type="OrthoDB" id="4160768at2759"/>
<accession>W2RWH6</accession>
<feature type="domain" description="Zn(2)-C6 fungal-type" evidence="7">
    <location>
        <begin position="9"/>
        <end position="39"/>
    </location>
</feature>
<keyword evidence="6" id="KW-0539">Nucleus</keyword>
<dbReference type="EMBL" id="KB822720">
    <property type="protein sequence ID" value="ETN40039.1"/>
    <property type="molecule type" value="Genomic_DNA"/>
</dbReference>
<proteinExistence type="predicted"/>
<dbReference type="InterPro" id="IPR036864">
    <property type="entry name" value="Zn2-C6_fun-type_DNA-bd_sf"/>
</dbReference>
<dbReference type="eggNOG" id="ENOG502SPBP">
    <property type="taxonomic scope" value="Eukaryota"/>
</dbReference>
<keyword evidence="3" id="KW-0805">Transcription regulation</keyword>
<evidence type="ECO:0000259" key="7">
    <source>
        <dbReference type="PROSITE" id="PS50048"/>
    </source>
</evidence>
<sequence>MPATARQKACLGCASSKRRCDKGLPECQRCVDRDVDCVYPQHKRRRRDAPLTNTQLENRLPLSSYPNASAADVVSIDAGRLEGMGTGSIDFPLFDETYLFPQALPVPISNPLPQADAWEPRPSSISRPWFLREESWTMQHSSPGPGCSADIEYEPYVEAVKEMVHSWVQNGHNSFIHRRLYRNGMPSCIQDAFTTLAAYVNRTSAIKNAILQIAEDRAMALTCQLAPVTSGTKGLRAHLARVQALFVYVFIQLFDGSVPSRASAERQIPILRLWVTEMLDVARQYQGADLTLKMLRPPLAASDFDREYDISMASWDLWVLSESVRRTHIIIDTVLNTYQTMTQGQSECTGGVMITARCGLWDAESAAIWSERCDRDSPLLVPSMQPGNCISQHAADEIDDFVKMFWTFIVGTDKMKSWVDNSSRKKIAG</sequence>
<keyword evidence="2" id="KW-0862">Zinc</keyword>
<dbReference type="GeneID" id="19971653"/>
<dbReference type="STRING" id="1220924.W2RWH6"/>
<dbReference type="VEuPathDB" id="FungiDB:HMPREF1541_04314"/>
<dbReference type="InterPro" id="IPR001138">
    <property type="entry name" value="Zn2Cys6_DnaBD"/>
</dbReference>
<dbReference type="CDD" id="cd00067">
    <property type="entry name" value="GAL4"/>
    <property type="match status" value="1"/>
</dbReference>
<keyword evidence="1" id="KW-0479">Metal-binding</keyword>
<organism evidence="8 9">
    <name type="scientific">Cyphellophora europaea (strain CBS 101466)</name>
    <name type="common">Phialophora europaea</name>
    <dbReference type="NCBI Taxonomy" id="1220924"/>
    <lineage>
        <taxon>Eukaryota</taxon>
        <taxon>Fungi</taxon>
        <taxon>Dikarya</taxon>
        <taxon>Ascomycota</taxon>
        <taxon>Pezizomycotina</taxon>
        <taxon>Eurotiomycetes</taxon>
        <taxon>Chaetothyriomycetidae</taxon>
        <taxon>Chaetothyriales</taxon>
        <taxon>Cyphellophoraceae</taxon>
        <taxon>Cyphellophora</taxon>
    </lineage>
</organism>
<dbReference type="GO" id="GO:0008270">
    <property type="term" value="F:zinc ion binding"/>
    <property type="evidence" value="ECO:0007669"/>
    <property type="project" value="InterPro"/>
</dbReference>
<dbReference type="PROSITE" id="PS50048">
    <property type="entry name" value="ZN2_CY6_FUNGAL_2"/>
    <property type="match status" value="1"/>
</dbReference>
<evidence type="ECO:0000256" key="1">
    <source>
        <dbReference type="ARBA" id="ARBA00022723"/>
    </source>
</evidence>
<evidence type="ECO:0000313" key="8">
    <source>
        <dbReference type="EMBL" id="ETN40039.1"/>
    </source>
</evidence>
<keyword evidence="4" id="KW-0238">DNA-binding</keyword>
<dbReference type="AlphaFoldDB" id="W2RWH6"/>
<dbReference type="GO" id="GO:0000981">
    <property type="term" value="F:DNA-binding transcription factor activity, RNA polymerase II-specific"/>
    <property type="evidence" value="ECO:0007669"/>
    <property type="project" value="InterPro"/>
</dbReference>
<dbReference type="HOGENOM" id="CLU_024655_0_0_1"/>
<dbReference type="PRINTS" id="PR00755">
    <property type="entry name" value="AFLATOXINBRP"/>
</dbReference>
<dbReference type="InParanoid" id="W2RWH6"/>
<dbReference type="GO" id="GO:0003677">
    <property type="term" value="F:DNA binding"/>
    <property type="evidence" value="ECO:0007669"/>
    <property type="project" value="UniProtKB-KW"/>
</dbReference>
<protein>
    <recommendedName>
        <fullName evidence="7">Zn(2)-C6 fungal-type domain-containing protein</fullName>
    </recommendedName>
</protein>
<dbReference type="Proteomes" id="UP000030752">
    <property type="component" value="Unassembled WGS sequence"/>
</dbReference>
<evidence type="ECO:0000256" key="2">
    <source>
        <dbReference type="ARBA" id="ARBA00022833"/>
    </source>
</evidence>